<gene>
    <name evidence="3" type="ORF">DEA8626_01078</name>
</gene>
<dbReference type="SUPFAM" id="SSF51197">
    <property type="entry name" value="Clavaminate synthase-like"/>
    <property type="match status" value="1"/>
</dbReference>
<dbReference type="Proteomes" id="UP000244924">
    <property type="component" value="Unassembled WGS sequence"/>
</dbReference>
<feature type="compositionally biased region" description="Low complexity" evidence="2">
    <location>
        <begin position="205"/>
        <end position="218"/>
    </location>
</feature>
<feature type="compositionally biased region" description="Basic residues" evidence="2">
    <location>
        <begin position="194"/>
        <end position="203"/>
    </location>
</feature>
<evidence type="ECO:0000313" key="3">
    <source>
        <dbReference type="EMBL" id="SPH17555.1"/>
    </source>
</evidence>
<dbReference type="Pfam" id="PF05721">
    <property type="entry name" value="PhyH"/>
    <property type="match status" value="1"/>
</dbReference>
<feature type="region of interest" description="Disordered" evidence="2">
    <location>
        <begin position="193"/>
        <end position="218"/>
    </location>
</feature>
<dbReference type="GO" id="GO:0005506">
    <property type="term" value="F:iron ion binding"/>
    <property type="evidence" value="ECO:0007669"/>
    <property type="project" value="UniProtKB-ARBA"/>
</dbReference>
<evidence type="ECO:0000256" key="1">
    <source>
        <dbReference type="ARBA" id="ARBA00001954"/>
    </source>
</evidence>
<dbReference type="InterPro" id="IPR008775">
    <property type="entry name" value="Phytyl_CoA_dOase-like"/>
</dbReference>
<dbReference type="RefSeq" id="WP_245890774.1">
    <property type="nucleotide sequence ID" value="NZ_OMOQ01000001.1"/>
</dbReference>
<protein>
    <recommendedName>
        <fullName evidence="5">Phytanoyl-CoA dioxygenase family protein</fullName>
    </recommendedName>
</protein>
<organism evidence="3 4">
    <name type="scientific">Albidovulum aquaemixtae</name>
    <dbReference type="NCBI Taxonomy" id="1542388"/>
    <lineage>
        <taxon>Bacteria</taxon>
        <taxon>Pseudomonadati</taxon>
        <taxon>Pseudomonadota</taxon>
        <taxon>Alphaproteobacteria</taxon>
        <taxon>Rhodobacterales</taxon>
        <taxon>Paracoccaceae</taxon>
        <taxon>Albidovulum</taxon>
    </lineage>
</organism>
<evidence type="ECO:0000256" key="2">
    <source>
        <dbReference type="SAM" id="MobiDB-lite"/>
    </source>
</evidence>
<evidence type="ECO:0008006" key="5">
    <source>
        <dbReference type="Google" id="ProtNLM"/>
    </source>
</evidence>
<dbReference type="AlphaFoldDB" id="A0A2R8B4L2"/>
<sequence length="218" mass="24306">MTGRRICLLRRDRAPARLAATAAKESLPDTGARSVNCYQARCRDIWDICTEPRILDLIEDVVGPGIVCRALHFFCKMQHDPKAVPQHQDATHWHLTPARTVTVRLAIDDADEDNSAMRCIPGTHDKGHLQFRGAGEGAVLRFETVGAEALAASPPSKGRRRLACKLPARYRWQLSPSAKRVWPRPRCRPPNLMCRRRSGRRARPAADAAAARGRAVRP</sequence>
<dbReference type="Gene3D" id="2.60.120.620">
    <property type="entry name" value="q2cbj1_9rhob like domain"/>
    <property type="match status" value="1"/>
</dbReference>
<proteinExistence type="predicted"/>
<comment type="cofactor">
    <cofactor evidence="1">
        <name>Fe(2+)</name>
        <dbReference type="ChEBI" id="CHEBI:29033"/>
    </cofactor>
</comment>
<accession>A0A2R8B4L2</accession>
<dbReference type="EMBL" id="OMOQ01000001">
    <property type="protein sequence ID" value="SPH17555.1"/>
    <property type="molecule type" value="Genomic_DNA"/>
</dbReference>
<evidence type="ECO:0000313" key="4">
    <source>
        <dbReference type="Proteomes" id="UP000244924"/>
    </source>
</evidence>
<reference evidence="3 4" key="1">
    <citation type="submission" date="2018-03" db="EMBL/GenBank/DDBJ databases">
        <authorList>
            <person name="Keele B.F."/>
        </authorList>
    </citation>
    <scope>NUCLEOTIDE SEQUENCE [LARGE SCALE GENOMIC DNA]</scope>
    <source>
        <strain evidence="3 4">CECT 8626</strain>
    </source>
</reference>
<name>A0A2R8B4L2_9RHOB</name>
<dbReference type="PANTHER" id="PTHR20883:SF48">
    <property type="entry name" value="ECTOINE DIOXYGENASE"/>
    <property type="match status" value="1"/>
</dbReference>
<dbReference type="GO" id="GO:0016706">
    <property type="term" value="F:2-oxoglutarate-dependent dioxygenase activity"/>
    <property type="evidence" value="ECO:0007669"/>
    <property type="project" value="UniProtKB-ARBA"/>
</dbReference>
<keyword evidence="4" id="KW-1185">Reference proteome</keyword>
<dbReference type="PANTHER" id="PTHR20883">
    <property type="entry name" value="PHYTANOYL-COA DIOXYGENASE DOMAIN CONTAINING 1"/>
    <property type="match status" value="1"/>
</dbReference>